<dbReference type="GO" id="GO:0016787">
    <property type="term" value="F:hydrolase activity"/>
    <property type="evidence" value="ECO:0007669"/>
    <property type="project" value="UniProtKB-KW"/>
</dbReference>
<dbReference type="Proteomes" id="UP001595637">
    <property type="component" value="Unassembled WGS sequence"/>
</dbReference>
<feature type="domain" description="AB hydrolase-1" evidence="2">
    <location>
        <begin position="41"/>
        <end position="120"/>
    </location>
</feature>
<dbReference type="RefSeq" id="WP_380654262.1">
    <property type="nucleotide sequence ID" value="NZ_JBHRVQ010000001.1"/>
</dbReference>
<dbReference type="Pfam" id="PF00561">
    <property type="entry name" value="Abhydrolase_1"/>
    <property type="match status" value="1"/>
</dbReference>
<evidence type="ECO:0000313" key="3">
    <source>
        <dbReference type="EMBL" id="MFC3388576.1"/>
    </source>
</evidence>
<keyword evidence="4" id="KW-1185">Reference proteome</keyword>
<accession>A0ABV7N7L6</accession>
<dbReference type="InterPro" id="IPR050266">
    <property type="entry name" value="AB_hydrolase_sf"/>
</dbReference>
<comment type="caution">
    <text evidence="3">The sequence shown here is derived from an EMBL/GenBank/DDBJ whole genome shotgun (WGS) entry which is preliminary data.</text>
</comment>
<dbReference type="EMBL" id="JBHRVQ010000001">
    <property type="protein sequence ID" value="MFC3388576.1"/>
    <property type="molecule type" value="Genomic_DNA"/>
</dbReference>
<protein>
    <submittedName>
        <fullName evidence="3">Alpha/beta fold hydrolase</fullName>
    </submittedName>
</protein>
<organism evidence="3 4">
    <name type="scientific">Salinicoccus sesuvii</name>
    <dbReference type="NCBI Taxonomy" id="868281"/>
    <lineage>
        <taxon>Bacteria</taxon>
        <taxon>Bacillati</taxon>
        <taxon>Bacillota</taxon>
        <taxon>Bacilli</taxon>
        <taxon>Bacillales</taxon>
        <taxon>Staphylococcaceae</taxon>
        <taxon>Salinicoccus</taxon>
    </lineage>
</organism>
<evidence type="ECO:0000313" key="4">
    <source>
        <dbReference type="Proteomes" id="UP001595637"/>
    </source>
</evidence>
<dbReference type="Gene3D" id="6.10.140.700">
    <property type="match status" value="1"/>
</dbReference>
<evidence type="ECO:0000259" key="2">
    <source>
        <dbReference type="Pfam" id="PF00561"/>
    </source>
</evidence>
<dbReference type="PANTHER" id="PTHR43798:SF31">
    <property type="entry name" value="AB HYDROLASE SUPERFAMILY PROTEIN YCLE"/>
    <property type="match status" value="1"/>
</dbReference>
<dbReference type="InterPro" id="IPR029058">
    <property type="entry name" value="AB_hydrolase_fold"/>
</dbReference>
<dbReference type="PANTHER" id="PTHR43798">
    <property type="entry name" value="MONOACYLGLYCEROL LIPASE"/>
    <property type="match status" value="1"/>
</dbReference>
<dbReference type="InterPro" id="IPR000073">
    <property type="entry name" value="AB_hydrolase_1"/>
</dbReference>
<dbReference type="SUPFAM" id="SSF53474">
    <property type="entry name" value="alpha/beta-Hydrolases"/>
    <property type="match status" value="1"/>
</dbReference>
<gene>
    <name evidence="3" type="ORF">ACFOEO_08340</name>
</gene>
<sequence length="278" mass="32181">MFEPQLIETSRGNLEVFKRGYGPPLAFTHLYSEFNENGNTMSRALAEYYTVYVINLRGAGRSDGPTKHYTYSMDDAVHDIEAVREALGYTSWTFSGHSTGGFLALKYAVMYPDKLDKVIAGGLCASYEYMKHPASIYCVDNPNNSRMKEIFSELRKSETPRERRIELSKEWLMMSLYRKNAYYELLERKESGRTLMDKIDFFTDELSDYDVRKELRNTPVKGFIYSGRHDAQCPHVFSREAADLMPNSSLTTFEYSNHNPDIEEEEKFNRFIKTTIAP</sequence>
<keyword evidence="1 3" id="KW-0378">Hydrolase</keyword>
<evidence type="ECO:0000256" key="1">
    <source>
        <dbReference type="ARBA" id="ARBA00022801"/>
    </source>
</evidence>
<reference evidence="4" key="1">
    <citation type="journal article" date="2019" name="Int. J. Syst. Evol. Microbiol.">
        <title>The Global Catalogue of Microorganisms (GCM) 10K type strain sequencing project: providing services to taxonomists for standard genome sequencing and annotation.</title>
        <authorList>
            <consortium name="The Broad Institute Genomics Platform"/>
            <consortium name="The Broad Institute Genome Sequencing Center for Infectious Disease"/>
            <person name="Wu L."/>
            <person name="Ma J."/>
        </authorList>
    </citation>
    <scope>NUCLEOTIDE SEQUENCE [LARGE SCALE GENOMIC DNA]</scope>
    <source>
        <strain evidence="4">CCM 7756</strain>
    </source>
</reference>
<name>A0ABV7N7L6_9STAP</name>
<dbReference type="Gene3D" id="3.40.50.1820">
    <property type="entry name" value="alpha/beta hydrolase"/>
    <property type="match status" value="1"/>
</dbReference>
<proteinExistence type="predicted"/>